<organism evidence="2 3">
    <name type="scientific">Novosphingobium clariflavum</name>
    <dbReference type="NCBI Taxonomy" id="2029884"/>
    <lineage>
        <taxon>Bacteria</taxon>
        <taxon>Pseudomonadati</taxon>
        <taxon>Pseudomonadota</taxon>
        <taxon>Alphaproteobacteria</taxon>
        <taxon>Sphingomonadales</taxon>
        <taxon>Sphingomonadaceae</taxon>
        <taxon>Novosphingobium</taxon>
    </lineage>
</organism>
<dbReference type="NCBIfam" id="TIGR01644">
    <property type="entry name" value="phage_P2_V"/>
    <property type="match status" value="1"/>
</dbReference>
<gene>
    <name evidence="2" type="ORF">ACFFF8_00665</name>
</gene>
<evidence type="ECO:0000259" key="1">
    <source>
        <dbReference type="Pfam" id="PF06890"/>
    </source>
</evidence>
<dbReference type="PIRSF" id="PIRSF012337">
    <property type="entry name" value="gp45"/>
    <property type="match status" value="1"/>
</dbReference>
<dbReference type="InterPro" id="IPR053861">
    <property type="entry name" value="Phage_Mu_Gp45_N"/>
</dbReference>
<proteinExistence type="predicted"/>
<protein>
    <submittedName>
        <fullName evidence="2">Phage baseplate assembly protein V</fullName>
    </submittedName>
</protein>
<evidence type="ECO:0000313" key="3">
    <source>
        <dbReference type="Proteomes" id="UP001589858"/>
    </source>
</evidence>
<dbReference type="EMBL" id="JBHLTM010000003">
    <property type="protein sequence ID" value="MFC0683100.1"/>
    <property type="molecule type" value="Genomic_DNA"/>
</dbReference>
<sequence length="201" mass="20843">MIPQFLANLMGIGRATTIDDSGELQLMQVTEGAAGSGFADRVTDNVRRVTEFGFGSVPPIDSEVVMLRRGADRSCSLIMGTSHRPSRPRDLQPGDTIIYDVRGAKVKLSADGIEVDAAGLEIMVSNASKATLDVPDVYLTGNLHVAGDIDTEGDFAAAGAITGLTGGTAIELGALRDAYNDHGHTGISTGTATSGKTDHAV</sequence>
<comment type="caution">
    <text evidence="2">The sequence shown here is derived from an EMBL/GenBank/DDBJ whole genome shotgun (WGS) entry which is preliminary data.</text>
</comment>
<keyword evidence="3" id="KW-1185">Reference proteome</keyword>
<accession>A0ABV6S1J9</accession>
<name>A0ABV6S1J9_9SPHN</name>
<dbReference type="InterPro" id="IPR014462">
    <property type="entry name" value="Phage_Mu_Gp45"/>
</dbReference>
<dbReference type="Proteomes" id="UP001589858">
    <property type="component" value="Unassembled WGS sequence"/>
</dbReference>
<reference evidence="2 3" key="1">
    <citation type="submission" date="2024-09" db="EMBL/GenBank/DDBJ databases">
        <authorList>
            <person name="Sun Q."/>
            <person name="Mori K."/>
        </authorList>
    </citation>
    <scope>NUCLEOTIDE SEQUENCE [LARGE SCALE GENOMIC DNA]</scope>
    <source>
        <strain evidence="2 3">CICC 11035S</strain>
    </source>
</reference>
<dbReference type="RefSeq" id="WP_267220790.1">
    <property type="nucleotide sequence ID" value="NZ_JAPCWC010000008.1"/>
</dbReference>
<evidence type="ECO:0000313" key="2">
    <source>
        <dbReference type="EMBL" id="MFC0683100.1"/>
    </source>
</evidence>
<feature type="domain" description="Bacteriophage Mu Gp45 N-terminal" evidence="1">
    <location>
        <begin position="16"/>
        <end position="84"/>
    </location>
</feature>
<dbReference type="Pfam" id="PF06890">
    <property type="entry name" value="Phage_Mu_Gp45"/>
    <property type="match status" value="1"/>
</dbReference>
<dbReference type="InterPro" id="IPR013046">
    <property type="entry name" value="GpV/Gp45"/>
</dbReference>